<feature type="region of interest" description="Disordered" evidence="1">
    <location>
        <begin position="342"/>
        <end position="400"/>
    </location>
</feature>
<dbReference type="OrthoDB" id="543092at2759"/>
<evidence type="ECO:0000256" key="2">
    <source>
        <dbReference type="SAM" id="Phobius"/>
    </source>
</evidence>
<feature type="compositionally biased region" description="Gly residues" evidence="1">
    <location>
        <begin position="275"/>
        <end position="285"/>
    </location>
</feature>
<keyword evidence="2" id="KW-0472">Membrane</keyword>
<dbReference type="AlphaFoldDB" id="A0A9W6C0S2"/>
<feature type="compositionally biased region" description="Low complexity" evidence="1">
    <location>
        <begin position="354"/>
        <end position="372"/>
    </location>
</feature>
<keyword evidence="2" id="KW-1133">Transmembrane helix</keyword>
<feature type="region of interest" description="Disordered" evidence="1">
    <location>
        <begin position="275"/>
        <end position="309"/>
    </location>
</feature>
<dbReference type="EMBL" id="BRXU01000045">
    <property type="protein sequence ID" value="GLC61385.1"/>
    <property type="molecule type" value="Genomic_DNA"/>
</dbReference>
<feature type="transmembrane region" description="Helical" evidence="2">
    <location>
        <begin position="20"/>
        <end position="45"/>
    </location>
</feature>
<keyword evidence="4" id="KW-1185">Reference proteome</keyword>
<evidence type="ECO:0000313" key="4">
    <source>
        <dbReference type="Proteomes" id="UP001165080"/>
    </source>
</evidence>
<gene>
    <name evidence="3" type="primary">PLEST009021</name>
    <name evidence="3" type="ORF">PLESTB_001750400</name>
</gene>
<name>A0A9W6C0S2_9CHLO</name>
<sequence>MYPSPPSVLSQQRRKVYYVPWLSLLSFIVVVAGTITWGVGTSGAIKNVNRMLDALRIDMDAQLSFAQEVAVLVIGGCCVLASGMLFMSCGRSCTEYAVDRRGAPTRGSPCWLGANAFVTTVWWLILVLLMFVFYSCCLALGSMFVVTQGMKVATRSADKFINMGIKYQNVTRQILEDQLGPKPAGAANTTCPSTCLDVDLLEYFLERTVCICGADALKSASGYAKGAQDGTVAMVVGSFLVWVGASFLLMNATADFAQARRERALLLRLQRGAGAGGDGGGGGAGAANLESPTDQPPQQQQQQGAAAPERTGIELAVAAVETYGMQQPYGGGAYADVDKVPLLKDPQPAPYREPYMQQQQQQQPYAQHQYPQQPYPQQPYGYHGQPTAGDGPGAEQPRSG</sequence>
<protein>
    <submittedName>
        <fullName evidence="3">Uncharacterized protein</fullName>
    </submittedName>
</protein>
<evidence type="ECO:0000313" key="3">
    <source>
        <dbReference type="EMBL" id="GLC61385.1"/>
    </source>
</evidence>
<organism evidence="3 4">
    <name type="scientific">Pleodorina starrii</name>
    <dbReference type="NCBI Taxonomy" id="330485"/>
    <lineage>
        <taxon>Eukaryota</taxon>
        <taxon>Viridiplantae</taxon>
        <taxon>Chlorophyta</taxon>
        <taxon>core chlorophytes</taxon>
        <taxon>Chlorophyceae</taxon>
        <taxon>CS clade</taxon>
        <taxon>Chlamydomonadales</taxon>
        <taxon>Volvocaceae</taxon>
        <taxon>Pleodorina</taxon>
    </lineage>
</organism>
<keyword evidence="2" id="KW-0812">Transmembrane</keyword>
<evidence type="ECO:0000256" key="1">
    <source>
        <dbReference type="SAM" id="MobiDB-lite"/>
    </source>
</evidence>
<feature type="compositionally biased region" description="Low complexity" evidence="1">
    <location>
        <begin position="296"/>
        <end position="308"/>
    </location>
</feature>
<feature type="transmembrane region" description="Helical" evidence="2">
    <location>
        <begin position="231"/>
        <end position="250"/>
    </location>
</feature>
<proteinExistence type="predicted"/>
<dbReference type="Proteomes" id="UP001165080">
    <property type="component" value="Unassembled WGS sequence"/>
</dbReference>
<feature type="transmembrane region" description="Helical" evidence="2">
    <location>
        <begin position="121"/>
        <end position="146"/>
    </location>
</feature>
<accession>A0A9W6C0S2</accession>
<comment type="caution">
    <text evidence="3">The sequence shown here is derived from an EMBL/GenBank/DDBJ whole genome shotgun (WGS) entry which is preliminary data.</text>
</comment>
<feature type="transmembrane region" description="Helical" evidence="2">
    <location>
        <begin position="65"/>
        <end position="87"/>
    </location>
</feature>
<reference evidence="3 4" key="1">
    <citation type="journal article" date="2023" name="Commun. Biol.">
        <title>Reorganization of the ancestral sex-determining regions during the evolution of trioecy in Pleodorina starrii.</title>
        <authorList>
            <person name="Takahashi K."/>
            <person name="Suzuki S."/>
            <person name="Kawai-Toyooka H."/>
            <person name="Yamamoto K."/>
            <person name="Hamaji T."/>
            <person name="Ootsuki R."/>
            <person name="Yamaguchi H."/>
            <person name="Kawachi M."/>
            <person name="Higashiyama T."/>
            <person name="Nozaki H."/>
        </authorList>
    </citation>
    <scope>NUCLEOTIDE SEQUENCE [LARGE SCALE GENOMIC DNA]</scope>
    <source>
        <strain evidence="3 4">NIES-4479</strain>
    </source>
</reference>